<proteinExistence type="predicted"/>
<name>A0A8H9F839_LACHE</name>
<gene>
    <name evidence="1" type="ORF">LHEH8_10560</name>
</gene>
<sequence length="86" mass="10288">MSKINQIKKLENKFRQTPIPKDLTFDEARRLLEYYQFRLINDNGGSHYTIERKGLKYPVTIANHGILKRYNIREIISLIDQVKEDH</sequence>
<evidence type="ECO:0000313" key="2">
    <source>
        <dbReference type="Proteomes" id="UP000618094"/>
    </source>
</evidence>
<reference evidence="1" key="1">
    <citation type="submission" date="2020-07" db="EMBL/GenBank/DDBJ databases">
        <title>Draft genome sequence of Lactobacillus helveticus strain H-8.</title>
        <authorList>
            <person name="Endo A."/>
            <person name="Maeno S."/>
            <person name="Kido Y."/>
        </authorList>
    </citation>
    <scope>NUCLEOTIDE SEQUENCE</scope>
    <source>
        <strain evidence="1">H-8</strain>
    </source>
</reference>
<dbReference type="AlphaFoldDB" id="A0A8H9F839"/>
<dbReference type="Proteomes" id="UP000618094">
    <property type="component" value="Unassembled WGS sequence"/>
</dbReference>
<dbReference type="RefSeq" id="WP_201724943.1">
    <property type="nucleotide sequence ID" value="NZ_BLYO01000226.1"/>
</dbReference>
<evidence type="ECO:0008006" key="3">
    <source>
        <dbReference type="Google" id="ProtNLM"/>
    </source>
</evidence>
<evidence type="ECO:0000313" key="1">
    <source>
        <dbReference type="EMBL" id="GFO99300.1"/>
    </source>
</evidence>
<dbReference type="EMBL" id="BLYO01000226">
    <property type="protein sequence ID" value="GFO99300.1"/>
    <property type="molecule type" value="Genomic_DNA"/>
</dbReference>
<dbReference type="SUPFAM" id="SSF54786">
    <property type="entry name" value="YcfA/nrd intein domain"/>
    <property type="match status" value="1"/>
</dbReference>
<organism evidence="1 2">
    <name type="scientific">Lactobacillus helveticus</name>
    <name type="common">Lactobacillus suntoryeus</name>
    <dbReference type="NCBI Taxonomy" id="1587"/>
    <lineage>
        <taxon>Bacteria</taxon>
        <taxon>Bacillati</taxon>
        <taxon>Bacillota</taxon>
        <taxon>Bacilli</taxon>
        <taxon>Lactobacillales</taxon>
        <taxon>Lactobacillaceae</taxon>
        <taxon>Lactobacillus</taxon>
    </lineage>
</organism>
<comment type="caution">
    <text evidence="1">The sequence shown here is derived from an EMBL/GenBank/DDBJ whole genome shotgun (WGS) entry which is preliminary data.</text>
</comment>
<accession>A0A8H9F839</accession>
<protein>
    <recommendedName>
        <fullName evidence="3">Type II toxin-antitoxin system HicA family toxin</fullName>
    </recommendedName>
</protein>